<name>A0A1W1YYK9_9FIRM</name>
<dbReference type="EMBL" id="FWXI01000002">
    <property type="protein sequence ID" value="SMC41280.1"/>
    <property type="molecule type" value="Genomic_DNA"/>
</dbReference>
<evidence type="ECO:0000313" key="2">
    <source>
        <dbReference type="Proteomes" id="UP000192738"/>
    </source>
</evidence>
<keyword evidence="2" id="KW-1185">Reference proteome</keyword>
<reference evidence="1 2" key="1">
    <citation type="submission" date="2017-04" db="EMBL/GenBank/DDBJ databases">
        <authorList>
            <person name="Afonso C.L."/>
            <person name="Miller P.J."/>
            <person name="Scott M.A."/>
            <person name="Spackman E."/>
            <person name="Goraichik I."/>
            <person name="Dimitrov K.M."/>
            <person name="Suarez D.L."/>
            <person name="Swayne D.E."/>
        </authorList>
    </citation>
    <scope>NUCLEOTIDE SEQUENCE [LARGE SCALE GENOMIC DNA]</scope>
    <source>
        <strain evidence="1 2">DSM 5090</strain>
    </source>
</reference>
<dbReference type="RefSeq" id="WP_084574282.1">
    <property type="nucleotide sequence ID" value="NZ_CP155572.1"/>
</dbReference>
<proteinExistence type="predicted"/>
<sequence length="86" mass="10269">MKKSRMSKLRHARKLIIPEDFEPRLPNDYDETFLNGYFHFNVEQLLAYVAEHKNEFLQVSVVVSDWHKDDSPDDEYVELADLKRPC</sequence>
<organism evidence="1 2">
    <name type="scientific">Sporomusa malonica</name>
    <dbReference type="NCBI Taxonomy" id="112901"/>
    <lineage>
        <taxon>Bacteria</taxon>
        <taxon>Bacillati</taxon>
        <taxon>Bacillota</taxon>
        <taxon>Negativicutes</taxon>
        <taxon>Selenomonadales</taxon>
        <taxon>Sporomusaceae</taxon>
        <taxon>Sporomusa</taxon>
    </lineage>
</organism>
<accession>A0A1W1YYK9</accession>
<dbReference type="AlphaFoldDB" id="A0A1W1YYK9"/>
<dbReference type="Proteomes" id="UP000192738">
    <property type="component" value="Unassembled WGS sequence"/>
</dbReference>
<protein>
    <submittedName>
        <fullName evidence="1">Uncharacterized protein</fullName>
    </submittedName>
</protein>
<evidence type="ECO:0000313" key="1">
    <source>
        <dbReference type="EMBL" id="SMC41280.1"/>
    </source>
</evidence>
<gene>
    <name evidence="1" type="ORF">SAMN04488500_102316</name>
</gene>